<accession>A0A7C4D655</accession>
<gene>
    <name evidence="5" type="primary">srp19</name>
    <name evidence="6" type="ORF">ENU14_00280</name>
</gene>
<dbReference type="InterPro" id="IPR002778">
    <property type="entry name" value="Signal_recog_particle_SRP19"/>
</dbReference>
<sequence>MSREYRGSRIVIYPQYIDSNRSRSEGRRVSLKYAVPNPRVDEIIRAAELIGLKPIVENKKYSREWWGSSQRIVVNKKGSKLKTLVEIALKIKEYRQKTS</sequence>
<dbReference type="Gene3D" id="3.30.56.30">
    <property type="entry name" value="Signal recognition particle, SRP19-like subunit"/>
    <property type="match status" value="1"/>
</dbReference>
<dbReference type="SUPFAM" id="SSF69695">
    <property type="entry name" value="SRP19"/>
    <property type="match status" value="1"/>
</dbReference>
<evidence type="ECO:0000256" key="4">
    <source>
        <dbReference type="ARBA" id="ARBA00023274"/>
    </source>
</evidence>
<dbReference type="GO" id="GO:0006617">
    <property type="term" value="P:SRP-dependent cotranslational protein targeting to membrane, signal sequence recognition"/>
    <property type="evidence" value="ECO:0007669"/>
    <property type="project" value="TreeGrafter"/>
</dbReference>
<dbReference type="InterPro" id="IPR036521">
    <property type="entry name" value="SRP19-like_sf"/>
</dbReference>
<proteinExistence type="inferred from homology"/>
<dbReference type="EMBL" id="DTBJ01000004">
    <property type="protein sequence ID" value="HGM58020.1"/>
    <property type="molecule type" value="Genomic_DNA"/>
</dbReference>
<dbReference type="PANTHER" id="PTHR17453">
    <property type="entry name" value="SIGNAL RECOGNITION PARTICLE 19 KD PROTEIN"/>
    <property type="match status" value="1"/>
</dbReference>
<keyword evidence="5" id="KW-0694">RNA-binding</keyword>
<comment type="subcellular location">
    <subcellularLocation>
        <location evidence="1 5">Cytoplasm</location>
    </subcellularLocation>
</comment>
<keyword evidence="3 5" id="KW-0733">Signal recognition particle</keyword>
<name>A0A7C4D655_STAMA</name>
<dbReference type="HAMAP" id="MF_00305">
    <property type="entry name" value="SRP19"/>
    <property type="match status" value="1"/>
</dbReference>
<dbReference type="GO" id="GO:0048500">
    <property type="term" value="C:signal recognition particle"/>
    <property type="evidence" value="ECO:0007669"/>
    <property type="project" value="UniProtKB-UniRule"/>
</dbReference>
<evidence type="ECO:0000256" key="1">
    <source>
        <dbReference type="ARBA" id="ARBA00004496"/>
    </source>
</evidence>
<keyword evidence="4 5" id="KW-0687">Ribonucleoprotein</keyword>
<dbReference type="GO" id="GO:0008312">
    <property type="term" value="F:7S RNA binding"/>
    <property type="evidence" value="ECO:0007669"/>
    <property type="project" value="UniProtKB-UniRule"/>
</dbReference>
<dbReference type="Pfam" id="PF01922">
    <property type="entry name" value="SRP19"/>
    <property type="match status" value="1"/>
</dbReference>
<reference evidence="6" key="1">
    <citation type="journal article" date="2020" name="mSystems">
        <title>Genome- and Community-Level Interaction Insights into Carbon Utilization and Element Cycling Functions of Hydrothermarchaeota in Hydrothermal Sediment.</title>
        <authorList>
            <person name="Zhou Z."/>
            <person name="Liu Y."/>
            <person name="Xu W."/>
            <person name="Pan J."/>
            <person name="Luo Z.H."/>
            <person name="Li M."/>
        </authorList>
    </citation>
    <scope>NUCLEOTIDE SEQUENCE [LARGE SCALE GENOMIC DNA]</scope>
    <source>
        <strain evidence="6">SpSt-642</strain>
    </source>
</reference>
<comment type="similarity">
    <text evidence="5">Belongs to the SRP19 family.</text>
</comment>
<evidence type="ECO:0000256" key="3">
    <source>
        <dbReference type="ARBA" id="ARBA00023135"/>
    </source>
</evidence>
<comment type="subunit">
    <text evidence="5">Part of the signal recognition particle protein translocation system, which is composed of SRP and FtsY. Archaeal SRP consists of a 7S RNA molecule of 300 nucleotides and two protein subunits: SRP54 and SRP19.</text>
</comment>
<evidence type="ECO:0000256" key="5">
    <source>
        <dbReference type="HAMAP-Rule" id="MF_00305"/>
    </source>
</evidence>
<dbReference type="NCBIfam" id="NF001973">
    <property type="entry name" value="PRK00754.1"/>
    <property type="match status" value="1"/>
</dbReference>
<keyword evidence="2 5" id="KW-0963">Cytoplasm</keyword>
<dbReference type="PANTHER" id="PTHR17453:SF0">
    <property type="entry name" value="SIGNAL RECOGNITION PARTICLE 19 KDA PROTEIN"/>
    <property type="match status" value="1"/>
</dbReference>
<organism evidence="6">
    <name type="scientific">Staphylothermus marinus</name>
    <dbReference type="NCBI Taxonomy" id="2280"/>
    <lineage>
        <taxon>Archaea</taxon>
        <taxon>Thermoproteota</taxon>
        <taxon>Thermoprotei</taxon>
        <taxon>Desulfurococcales</taxon>
        <taxon>Desulfurococcaceae</taxon>
        <taxon>Staphylothermus</taxon>
    </lineage>
</organism>
<protein>
    <recommendedName>
        <fullName evidence="5">Signal recognition particle 19 kDa protein</fullName>
        <shortName evidence="5">SRP19</shortName>
    </recommendedName>
</protein>
<evidence type="ECO:0000256" key="2">
    <source>
        <dbReference type="ARBA" id="ARBA00022490"/>
    </source>
</evidence>
<comment type="caution">
    <text evidence="6">The sequence shown here is derived from an EMBL/GenBank/DDBJ whole genome shotgun (WGS) entry which is preliminary data.</text>
</comment>
<dbReference type="AlphaFoldDB" id="A0A7C4D655"/>
<evidence type="ECO:0000313" key="6">
    <source>
        <dbReference type="EMBL" id="HGM58020.1"/>
    </source>
</evidence>
<comment type="function">
    <text evidence="5">Involved in targeting and insertion of nascent membrane proteins into the cytoplasmic membrane. Binds directly to 7S RNA and mediates binding of the 54 kDa subunit of the SRP.</text>
</comment>
<dbReference type="InterPro" id="IPR022938">
    <property type="entry name" value="SRP19_arc-type"/>
</dbReference>